<evidence type="ECO:0000256" key="6">
    <source>
        <dbReference type="ARBA" id="ARBA00023295"/>
    </source>
</evidence>
<dbReference type="SMART" id="SM00812">
    <property type="entry name" value="Alpha_L_fucos"/>
    <property type="match status" value="1"/>
</dbReference>
<comment type="function">
    <text evidence="1">Alpha-L-fucosidase is responsible for hydrolyzing the alpha-1,6-linked fucose joined to the reducing-end N-acetylglucosamine of the carbohydrate moieties of glycoproteins.</text>
</comment>
<evidence type="ECO:0000256" key="4">
    <source>
        <dbReference type="ARBA" id="ARBA00022729"/>
    </source>
</evidence>
<keyword evidence="5" id="KW-0378">Hydrolase</keyword>
<evidence type="ECO:0000259" key="7">
    <source>
        <dbReference type="Pfam" id="PF01120"/>
    </source>
</evidence>
<dbReference type="PIRSF" id="PIRSF001092">
    <property type="entry name" value="Alpha-L-fucosidase"/>
    <property type="match status" value="1"/>
</dbReference>
<organism evidence="8 9">
    <name type="scientific">Nonomuraea mangrovi</name>
    <dbReference type="NCBI Taxonomy" id="2316207"/>
    <lineage>
        <taxon>Bacteria</taxon>
        <taxon>Bacillati</taxon>
        <taxon>Actinomycetota</taxon>
        <taxon>Actinomycetes</taxon>
        <taxon>Streptosporangiales</taxon>
        <taxon>Streptosporangiaceae</taxon>
        <taxon>Nonomuraea</taxon>
    </lineage>
</organism>
<dbReference type="Pfam" id="PF01120">
    <property type="entry name" value="Alpha_L_fucos"/>
    <property type="match status" value="2"/>
</dbReference>
<gene>
    <name evidence="8" type="ORF">ACFSKW_05700</name>
</gene>
<dbReference type="PANTHER" id="PTHR10030">
    <property type="entry name" value="ALPHA-L-FUCOSIDASE"/>
    <property type="match status" value="1"/>
</dbReference>
<protein>
    <recommendedName>
        <fullName evidence="3">alpha-L-fucosidase</fullName>
        <ecNumber evidence="3">3.2.1.51</ecNumber>
    </recommendedName>
</protein>
<proteinExistence type="inferred from homology"/>
<dbReference type="SUPFAM" id="SSF51445">
    <property type="entry name" value="(Trans)glycosidases"/>
    <property type="match status" value="1"/>
</dbReference>
<evidence type="ECO:0000256" key="1">
    <source>
        <dbReference type="ARBA" id="ARBA00004071"/>
    </source>
</evidence>
<dbReference type="EC" id="3.2.1.51" evidence="3"/>
<dbReference type="Gene3D" id="3.20.20.80">
    <property type="entry name" value="Glycosidases"/>
    <property type="match status" value="1"/>
</dbReference>
<reference evidence="9" key="1">
    <citation type="journal article" date="2019" name="Int. J. Syst. Evol. Microbiol.">
        <title>The Global Catalogue of Microorganisms (GCM) 10K type strain sequencing project: providing services to taxonomists for standard genome sequencing and annotation.</title>
        <authorList>
            <consortium name="The Broad Institute Genomics Platform"/>
            <consortium name="The Broad Institute Genome Sequencing Center for Infectious Disease"/>
            <person name="Wu L."/>
            <person name="Ma J."/>
        </authorList>
    </citation>
    <scope>NUCLEOTIDE SEQUENCE [LARGE SCALE GENOMIC DNA]</scope>
    <source>
        <strain evidence="9">ICMP 6774ER</strain>
    </source>
</reference>
<evidence type="ECO:0000256" key="5">
    <source>
        <dbReference type="ARBA" id="ARBA00022801"/>
    </source>
</evidence>
<accession>A0ABW4SP89</accession>
<evidence type="ECO:0000313" key="9">
    <source>
        <dbReference type="Proteomes" id="UP001597368"/>
    </source>
</evidence>
<name>A0ABW4SP89_9ACTN</name>
<dbReference type="PANTHER" id="PTHR10030:SF37">
    <property type="entry name" value="ALPHA-L-FUCOSIDASE-RELATED"/>
    <property type="match status" value="1"/>
</dbReference>
<dbReference type="Gene3D" id="2.60.40.1180">
    <property type="entry name" value="Golgi alpha-mannosidase II"/>
    <property type="match status" value="1"/>
</dbReference>
<dbReference type="EMBL" id="JBHUFV010000007">
    <property type="protein sequence ID" value="MFD1930969.1"/>
    <property type="molecule type" value="Genomic_DNA"/>
</dbReference>
<dbReference type="InterPro" id="IPR057739">
    <property type="entry name" value="Glyco_hydro_29_N"/>
</dbReference>
<sequence>MTRSPDKAALDARPIPGWYQDAKLGVFIHWGLYSVPAFADPAAGDFNDFMRDLTAMKDTGGDMPYAEWYLNALRVPGSPTARHHQATYGDDFPYTRFRDQFDAAAAEVDFGDWARFFAGAGAQYVVMVTRHLDGYPLWPTKVANPHAPTGYRARRDLVGDLTAAVRAEGLRMGLYYAGGIDWTFTDRPIRTMTDLMEQQALGEEYARYATAQWRELIDSYRPSILWNDMGWPAEQDPHELFAHYYDSVPEGVVNDRWIQSKMPRNRLARGLYLRFMGTMLKLMTRGGKELPTPVPTFHYDVQTHEYRSPETMLPHAWELTRGLGTSFGHNAQESAADLLTGTELVHLLVDVVSKGGNLLINVGPDGHGGIPEMQRRPLRELGAWLETNGRAIFATRPWTRTRTTTSEGHPIHFTSKDTTVYATVLADRLPGPLVIRDLTLSPGTHVQLLGADGDVDVAWTRRGADVEIATPQRRSPAHVLAMTTAG</sequence>
<dbReference type="InterPro" id="IPR000933">
    <property type="entry name" value="Glyco_hydro_29"/>
</dbReference>
<dbReference type="InterPro" id="IPR016286">
    <property type="entry name" value="FUC_metazoa-typ"/>
</dbReference>
<dbReference type="InterPro" id="IPR013780">
    <property type="entry name" value="Glyco_hydro_b"/>
</dbReference>
<keyword evidence="6" id="KW-0326">Glycosidase</keyword>
<evidence type="ECO:0000256" key="2">
    <source>
        <dbReference type="ARBA" id="ARBA00007951"/>
    </source>
</evidence>
<dbReference type="Proteomes" id="UP001597368">
    <property type="component" value="Unassembled WGS sequence"/>
</dbReference>
<keyword evidence="4" id="KW-0732">Signal</keyword>
<evidence type="ECO:0000313" key="8">
    <source>
        <dbReference type="EMBL" id="MFD1930969.1"/>
    </source>
</evidence>
<comment type="similarity">
    <text evidence="2">Belongs to the glycosyl hydrolase 29 family.</text>
</comment>
<feature type="domain" description="Glycoside hydrolase family 29 N-terminal" evidence="7">
    <location>
        <begin position="5"/>
        <end position="263"/>
    </location>
</feature>
<evidence type="ECO:0000256" key="3">
    <source>
        <dbReference type="ARBA" id="ARBA00012662"/>
    </source>
</evidence>
<keyword evidence="9" id="KW-1185">Reference proteome</keyword>
<dbReference type="RefSeq" id="WP_379569879.1">
    <property type="nucleotide sequence ID" value="NZ_JBHUFV010000007.1"/>
</dbReference>
<feature type="domain" description="Glycoside hydrolase family 29 N-terminal" evidence="7">
    <location>
        <begin position="299"/>
        <end position="389"/>
    </location>
</feature>
<comment type="caution">
    <text evidence="8">The sequence shown here is derived from an EMBL/GenBank/DDBJ whole genome shotgun (WGS) entry which is preliminary data.</text>
</comment>
<dbReference type="InterPro" id="IPR017853">
    <property type="entry name" value="GH"/>
</dbReference>